<name>A0A517R3T3_9PLAN</name>
<evidence type="ECO:0000313" key="2">
    <source>
        <dbReference type="Proteomes" id="UP000317318"/>
    </source>
</evidence>
<evidence type="ECO:0000313" key="1">
    <source>
        <dbReference type="EMBL" id="QDT38559.1"/>
    </source>
</evidence>
<accession>A0A517R3T3</accession>
<sequence>MSENILKIDSADEYEEIQSDEVDRVVMALERLSETVESENIRAILEEASNEIYLLVYEEEGDADIAEAA</sequence>
<keyword evidence="2" id="KW-1185">Reference proteome</keyword>
<proteinExistence type="predicted"/>
<protein>
    <submittedName>
        <fullName evidence="1">Uncharacterized protein</fullName>
    </submittedName>
</protein>
<dbReference type="Proteomes" id="UP000317318">
    <property type="component" value="Chromosome"/>
</dbReference>
<dbReference type="EMBL" id="CP036268">
    <property type="protein sequence ID" value="QDT38559.1"/>
    <property type="molecule type" value="Genomic_DNA"/>
</dbReference>
<dbReference type="AlphaFoldDB" id="A0A517R3T3"/>
<reference evidence="1 2" key="1">
    <citation type="submission" date="2019-02" db="EMBL/GenBank/DDBJ databases">
        <title>Deep-cultivation of Planctomycetes and their phenomic and genomic characterization uncovers novel biology.</title>
        <authorList>
            <person name="Wiegand S."/>
            <person name="Jogler M."/>
            <person name="Boedeker C."/>
            <person name="Pinto D."/>
            <person name="Vollmers J."/>
            <person name="Rivas-Marin E."/>
            <person name="Kohn T."/>
            <person name="Peeters S.H."/>
            <person name="Heuer A."/>
            <person name="Rast P."/>
            <person name="Oberbeckmann S."/>
            <person name="Bunk B."/>
            <person name="Jeske O."/>
            <person name="Meyerdierks A."/>
            <person name="Storesund J.E."/>
            <person name="Kallscheuer N."/>
            <person name="Luecker S."/>
            <person name="Lage O.M."/>
            <person name="Pohl T."/>
            <person name="Merkel B.J."/>
            <person name="Hornburger P."/>
            <person name="Mueller R.-W."/>
            <person name="Bruemmer F."/>
            <person name="Labrenz M."/>
            <person name="Spormann A.M."/>
            <person name="Op den Camp H."/>
            <person name="Overmann J."/>
            <person name="Amann R."/>
            <person name="Jetten M.S.M."/>
            <person name="Mascher T."/>
            <person name="Medema M.H."/>
            <person name="Devos D.P."/>
            <person name="Kaster A.-K."/>
            <person name="Ovreas L."/>
            <person name="Rohde M."/>
            <person name="Galperin M.Y."/>
            <person name="Jogler C."/>
        </authorList>
    </citation>
    <scope>NUCLEOTIDE SEQUENCE [LARGE SCALE GENOMIC DNA]</scope>
    <source>
        <strain evidence="1 2">Pan189</strain>
    </source>
</reference>
<dbReference type="RefSeq" id="WP_145364656.1">
    <property type="nucleotide sequence ID" value="NZ_CP036268.1"/>
</dbReference>
<dbReference type="KEGG" id="svp:Pan189_29540"/>
<organism evidence="1 2">
    <name type="scientific">Stratiformator vulcanicus</name>
    <dbReference type="NCBI Taxonomy" id="2527980"/>
    <lineage>
        <taxon>Bacteria</taxon>
        <taxon>Pseudomonadati</taxon>
        <taxon>Planctomycetota</taxon>
        <taxon>Planctomycetia</taxon>
        <taxon>Planctomycetales</taxon>
        <taxon>Planctomycetaceae</taxon>
        <taxon>Stratiformator</taxon>
    </lineage>
</organism>
<gene>
    <name evidence="1" type="ORF">Pan189_29540</name>
</gene>
<dbReference type="OrthoDB" id="215514at2"/>